<reference evidence="1" key="2">
    <citation type="journal article" date="2021" name="PeerJ">
        <title>Extensive microbial diversity within the chicken gut microbiome revealed by metagenomics and culture.</title>
        <authorList>
            <person name="Gilroy R."/>
            <person name="Ravi A."/>
            <person name="Getino M."/>
            <person name="Pursley I."/>
            <person name="Horton D.L."/>
            <person name="Alikhan N.F."/>
            <person name="Baker D."/>
            <person name="Gharbi K."/>
            <person name="Hall N."/>
            <person name="Watson M."/>
            <person name="Adriaenssens E.M."/>
            <person name="Foster-Nyarko E."/>
            <person name="Jarju S."/>
            <person name="Secka A."/>
            <person name="Antonio M."/>
            <person name="Oren A."/>
            <person name="Chaudhuri R.R."/>
            <person name="La Ragione R."/>
            <person name="Hildebrand F."/>
            <person name="Pallen M.J."/>
        </authorList>
    </citation>
    <scope>NUCLEOTIDE SEQUENCE</scope>
    <source>
        <strain evidence="1">CHK186-9395</strain>
    </source>
</reference>
<proteinExistence type="predicted"/>
<protein>
    <submittedName>
        <fullName evidence="1">Uncharacterized protein</fullName>
    </submittedName>
</protein>
<name>A0A9D1SZ32_9FIRM</name>
<evidence type="ECO:0000313" key="2">
    <source>
        <dbReference type="Proteomes" id="UP000886861"/>
    </source>
</evidence>
<reference evidence="1" key="1">
    <citation type="submission" date="2020-10" db="EMBL/GenBank/DDBJ databases">
        <authorList>
            <person name="Gilroy R."/>
        </authorList>
    </citation>
    <scope>NUCLEOTIDE SEQUENCE</scope>
    <source>
        <strain evidence="1">CHK186-9395</strain>
    </source>
</reference>
<accession>A0A9D1SZ32</accession>
<dbReference type="EMBL" id="DVOJ01000012">
    <property type="protein sequence ID" value="HIV01527.1"/>
    <property type="molecule type" value="Genomic_DNA"/>
</dbReference>
<gene>
    <name evidence="1" type="ORF">IAA62_03130</name>
</gene>
<dbReference type="Proteomes" id="UP000886861">
    <property type="component" value="Unassembled WGS sequence"/>
</dbReference>
<organism evidence="1 2">
    <name type="scientific">Candidatus Caccopulliclostridium gallistercoris</name>
    <dbReference type="NCBI Taxonomy" id="2840719"/>
    <lineage>
        <taxon>Bacteria</taxon>
        <taxon>Bacillati</taxon>
        <taxon>Bacillota</taxon>
        <taxon>Clostridia</taxon>
        <taxon>Candidatus Caccopulliclostridium</taxon>
    </lineage>
</organism>
<dbReference type="AlphaFoldDB" id="A0A9D1SZ32"/>
<comment type="caution">
    <text evidence="1">The sequence shown here is derived from an EMBL/GenBank/DDBJ whole genome shotgun (WGS) entry which is preliminary data.</text>
</comment>
<sequence length="169" mass="19498">MFETKFKFNFPKDWVKIEKERYPDYKIFSSDFAPCLFAFKVVNNNNTYVVTINDYGDAGAELISELKKNLSSIEEKNALIGNKESAFVIPKFYDFMVVSGQRAFVNLLKVRNDYNEFVYTLQIMLEIEKSTFCFAMPVFDVSEMNAINSVLNNPVVKDLIDVVIKSAFN</sequence>
<evidence type="ECO:0000313" key="1">
    <source>
        <dbReference type="EMBL" id="HIV01527.1"/>
    </source>
</evidence>